<dbReference type="SUPFAM" id="SSF50978">
    <property type="entry name" value="WD40 repeat-like"/>
    <property type="match status" value="1"/>
</dbReference>
<evidence type="ECO:0000256" key="5">
    <source>
        <dbReference type="PROSITE-ProRule" id="PRU10141"/>
    </source>
</evidence>
<evidence type="ECO:0000256" key="4">
    <source>
        <dbReference type="ARBA" id="ARBA00022840"/>
    </source>
</evidence>
<dbReference type="Gene3D" id="2.60.40.10">
    <property type="entry name" value="Immunoglobulins"/>
    <property type="match status" value="1"/>
</dbReference>
<dbReference type="SMART" id="SM00220">
    <property type="entry name" value="S_TKc"/>
    <property type="match status" value="1"/>
</dbReference>
<dbReference type="InterPro" id="IPR001680">
    <property type="entry name" value="WD40_rpt"/>
</dbReference>
<dbReference type="PANTHER" id="PTHR45707">
    <property type="entry name" value="C2 CALCIUM/LIPID-BINDING PLANT PHOSPHORIBOSYLTRANSFERASE FAMILY PROTEIN"/>
    <property type="match status" value="1"/>
</dbReference>
<keyword evidence="1" id="KW-0808">Transferase</keyword>
<dbReference type="InterPro" id="IPR013783">
    <property type="entry name" value="Ig-like_fold"/>
</dbReference>
<dbReference type="InterPro" id="IPR017441">
    <property type="entry name" value="Protein_kinase_ATP_BS"/>
</dbReference>
<evidence type="ECO:0000259" key="8">
    <source>
        <dbReference type="PROSITE" id="PS50202"/>
    </source>
</evidence>
<proteinExistence type="predicted"/>
<dbReference type="InterPro" id="IPR015943">
    <property type="entry name" value="WD40/YVTN_repeat-like_dom_sf"/>
</dbReference>
<dbReference type="Proteomes" id="UP000823388">
    <property type="component" value="Chromosome 2N"/>
</dbReference>
<organism evidence="9 10">
    <name type="scientific">Panicum virgatum</name>
    <name type="common">Blackwell switchgrass</name>
    <dbReference type="NCBI Taxonomy" id="38727"/>
    <lineage>
        <taxon>Eukaryota</taxon>
        <taxon>Viridiplantae</taxon>
        <taxon>Streptophyta</taxon>
        <taxon>Embryophyta</taxon>
        <taxon>Tracheophyta</taxon>
        <taxon>Spermatophyta</taxon>
        <taxon>Magnoliopsida</taxon>
        <taxon>Liliopsida</taxon>
        <taxon>Poales</taxon>
        <taxon>Poaceae</taxon>
        <taxon>PACMAD clade</taxon>
        <taxon>Panicoideae</taxon>
        <taxon>Panicodae</taxon>
        <taxon>Paniceae</taxon>
        <taxon>Panicinae</taxon>
        <taxon>Panicum</taxon>
        <taxon>Panicum sect. Hiantes</taxon>
    </lineage>
</organism>
<keyword evidence="4 5" id="KW-0067">ATP-binding</keyword>
<dbReference type="InterPro" id="IPR008962">
    <property type="entry name" value="PapD-like_sf"/>
</dbReference>
<dbReference type="GO" id="GO:0005524">
    <property type="term" value="F:ATP binding"/>
    <property type="evidence" value="ECO:0007669"/>
    <property type="project" value="UniProtKB-UniRule"/>
</dbReference>
<dbReference type="InterPro" id="IPR000719">
    <property type="entry name" value="Prot_kinase_dom"/>
</dbReference>
<dbReference type="AlphaFoldDB" id="A0A8T0VI08"/>
<dbReference type="InterPro" id="IPR008271">
    <property type="entry name" value="Ser/Thr_kinase_AS"/>
</dbReference>
<dbReference type="Gene3D" id="2.130.10.10">
    <property type="entry name" value="YVTN repeat-like/Quinoprotein amine dehydrogenase"/>
    <property type="match status" value="1"/>
</dbReference>
<keyword evidence="3" id="KW-0418">Kinase</keyword>
<comment type="caution">
    <text evidence="9">The sequence shown here is derived from an EMBL/GenBank/DDBJ whole genome shotgun (WGS) entry which is preliminary data.</text>
</comment>
<dbReference type="PROSITE" id="PS00107">
    <property type="entry name" value="PROTEIN_KINASE_ATP"/>
    <property type="match status" value="1"/>
</dbReference>
<keyword evidence="2 5" id="KW-0547">Nucleotide-binding</keyword>
<reference evidence="9" key="1">
    <citation type="submission" date="2020-05" db="EMBL/GenBank/DDBJ databases">
        <title>WGS assembly of Panicum virgatum.</title>
        <authorList>
            <person name="Lovell J.T."/>
            <person name="Jenkins J."/>
            <person name="Shu S."/>
            <person name="Juenger T.E."/>
            <person name="Schmutz J."/>
        </authorList>
    </citation>
    <scope>NUCLEOTIDE SEQUENCE</scope>
    <source>
        <strain evidence="9">AP13</strain>
    </source>
</reference>
<gene>
    <name evidence="9" type="ORF">PVAP13_2NG119900</name>
</gene>
<evidence type="ECO:0000259" key="7">
    <source>
        <dbReference type="PROSITE" id="PS50011"/>
    </source>
</evidence>
<dbReference type="PROSITE" id="PS50202">
    <property type="entry name" value="MSP"/>
    <property type="match status" value="1"/>
</dbReference>
<dbReference type="InterPro" id="IPR036322">
    <property type="entry name" value="WD40_repeat_dom_sf"/>
</dbReference>
<dbReference type="SUPFAM" id="SSF49354">
    <property type="entry name" value="PapD-like"/>
    <property type="match status" value="1"/>
</dbReference>
<dbReference type="Gene3D" id="1.10.510.10">
    <property type="entry name" value="Transferase(Phosphotransferase) domain 1"/>
    <property type="match status" value="1"/>
</dbReference>
<name>A0A8T0VI08_PANVG</name>
<protein>
    <submittedName>
        <fullName evidence="9">Uncharacterized protein</fullName>
    </submittedName>
</protein>
<dbReference type="SUPFAM" id="SSF56112">
    <property type="entry name" value="Protein kinase-like (PK-like)"/>
    <property type="match status" value="1"/>
</dbReference>
<feature type="chain" id="PRO_5035768510" evidence="6">
    <location>
        <begin position="17"/>
        <end position="909"/>
    </location>
</feature>
<dbReference type="GO" id="GO:0004672">
    <property type="term" value="F:protein kinase activity"/>
    <property type="evidence" value="ECO:0007669"/>
    <property type="project" value="InterPro"/>
</dbReference>
<feature type="domain" description="Protein kinase" evidence="7">
    <location>
        <begin position="69"/>
        <end position="362"/>
    </location>
</feature>
<keyword evidence="10" id="KW-1185">Reference proteome</keyword>
<keyword evidence="6" id="KW-0732">Signal</keyword>
<accession>A0A8T0VI08</accession>
<evidence type="ECO:0000313" key="10">
    <source>
        <dbReference type="Proteomes" id="UP000823388"/>
    </source>
</evidence>
<evidence type="ECO:0000313" key="9">
    <source>
        <dbReference type="EMBL" id="KAG2632283.1"/>
    </source>
</evidence>
<dbReference type="PROSITE" id="PS50011">
    <property type="entry name" value="PROTEIN_KINASE_DOM"/>
    <property type="match status" value="1"/>
</dbReference>
<feature type="signal peptide" evidence="6">
    <location>
        <begin position="1"/>
        <end position="16"/>
    </location>
</feature>
<dbReference type="SMART" id="SM00320">
    <property type="entry name" value="WD40"/>
    <property type="match status" value="3"/>
</dbReference>
<dbReference type="EMBL" id="CM029040">
    <property type="protein sequence ID" value="KAG2632283.1"/>
    <property type="molecule type" value="Genomic_DNA"/>
</dbReference>
<evidence type="ECO:0000256" key="2">
    <source>
        <dbReference type="ARBA" id="ARBA00022741"/>
    </source>
</evidence>
<dbReference type="Pfam" id="PF00069">
    <property type="entry name" value="Pkinase"/>
    <property type="match status" value="1"/>
</dbReference>
<feature type="domain" description="MSP" evidence="8">
    <location>
        <begin position="381"/>
        <end position="506"/>
    </location>
</feature>
<evidence type="ECO:0000256" key="3">
    <source>
        <dbReference type="ARBA" id="ARBA00022777"/>
    </source>
</evidence>
<dbReference type="FunFam" id="1.10.510.10:FF:000870">
    <property type="entry name" value="OSJNBa0016N04.16-like protein"/>
    <property type="match status" value="1"/>
</dbReference>
<evidence type="ECO:0000256" key="6">
    <source>
        <dbReference type="SAM" id="SignalP"/>
    </source>
</evidence>
<dbReference type="InterPro" id="IPR000535">
    <property type="entry name" value="MSP_dom"/>
</dbReference>
<dbReference type="PROSITE" id="PS00108">
    <property type="entry name" value="PROTEIN_KINASE_ST"/>
    <property type="match status" value="1"/>
</dbReference>
<evidence type="ECO:0000256" key="1">
    <source>
        <dbReference type="ARBA" id="ARBA00022679"/>
    </source>
</evidence>
<sequence>MFFFCKYGIWLEVVTSFLLTKEGSVQTGMDSRASTFDDYRKQLQMVLEDPSEAPVPVSLDFLKDITDGFSSDRLIGRGGFGEVYRGILGRGKFIAIKKLYAEHVVADHKYQAELDSLLRIRHQNIVLLIGYCAETKLQVVSQNGEHIMAEVRERLLCFEYIGNGSLRDYVPDLHIFKKEDDQDLPGWDKRYTIMEGICRGLDFLHEECKLTHMDLKPENILMDGNMVPKITDFGLSRLKDAEKSQIVTQTLTGTLGYMPPEYLLQGQISHQTDMYSMGVITCEIITGEKMPFVWSSEATSRKFTERACRRWMEIFDKSLNDASLKETYMNQVKQLLDIAQNCVNHDRMKRPSSSKILEAVFNQNPSSLCELDSNYGQVSELLTVHPLQLDFSSPDTKELNCSSCSLHLTNNMDIPVAFRLVPSSETLVAHYWWPRSAVVPPKCRYTLAVIMRPWRNPTFGNDGFFTLESTKARIVQDLRVANDPEEIFKRATERGFKVHEVKLAFVCARTELPIGPDLKPELTQRVSWDGQDMKPGLVVIPVNRDVNRFLKRLDMCIVHPTEPWIFRREGPLMYQFVVWNYDRLEVVPFLLVKKNQPIDWTFPDDNISDDVDGLVLPGPPKFVSQKRWILVGYQHGYDFGHEKLGYIYVYNYIAVQNFKGSKTYLVSKIKSFKAHDSGRVFLDVHPSRPYVLSSVISDGDDPGKLKPVKSIKLWDWENGWGCVKTFNMEEAFAGRAQFNPKDQDTFVTISKNGVVKVWNIDSPECTYTFTTTAREARCFDFFSTQGGKQYLVIAEGKNCTIWDYHSGTLVETLKGNMGTVCSHPELPVLITASDVTSVVSVDGIVHLWSSSTFSLVGVLSSDLGKVLGVAGVKGSGRIVINHEHGIAVAEIGHMLESERPHESDGSEIE</sequence>
<feature type="binding site" evidence="5">
    <location>
        <position position="98"/>
    </location>
    <ligand>
        <name>ATP</name>
        <dbReference type="ChEBI" id="CHEBI:30616"/>
    </ligand>
</feature>
<dbReference type="Gene3D" id="3.30.200.20">
    <property type="entry name" value="Phosphorylase Kinase, domain 1"/>
    <property type="match status" value="1"/>
</dbReference>
<dbReference type="InterPro" id="IPR011009">
    <property type="entry name" value="Kinase-like_dom_sf"/>
</dbReference>